<dbReference type="InterPro" id="IPR014729">
    <property type="entry name" value="Rossmann-like_a/b/a_fold"/>
</dbReference>
<keyword evidence="7" id="KW-0520">NAD</keyword>
<dbReference type="GO" id="GO:0009435">
    <property type="term" value="P:NAD+ biosynthetic process"/>
    <property type="evidence" value="ECO:0007669"/>
    <property type="project" value="UniProtKB-UniPathway"/>
</dbReference>
<accession>A0A382KSD7</accession>
<dbReference type="Pfam" id="PF01467">
    <property type="entry name" value="CTP_transf_like"/>
    <property type="match status" value="1"/>
</dbReference>
<evidence type="ECO:0000256" key="7">
    <source>
        <dbReference type="ARBA" id="ARBA00023027"/>
    </source>
</evidence>
<feature type="domain" description="Cytidyltransferase-like" evidence="8">
    <location>
        <begin position="2"/>
        <end position="165"/>
    </location>
</feature>
<keyword evidence="2" id="KW-0662">Pyridine nucleotide biosynthesis</keyword>
<dbReference type="NCBIfam" id="TIGR00482">
    <property type="entry name" value="nicotinate (nicotinamide) nucleotide adenylyltransferase"/>
    <property type="match status" value="1"/>
</dbReference>
<dbReference type="AlphaFoldDB" id="A0A382KSD7"/>
<evidence type="ECO:0000259" key="8">
    <source>
        <dbReference type="Pfam" id="PF01467"/>
    </source>
</evidence>
<dbReference type="SUPFAM" id="SSF52374">
    <property type="entry name" value="Nucleotidylyl transferase"/>
    <property type="match status" value="1"/>
</dbReference>
<dbReference type="PANTHER" id="PTHR39321">
    <property type="entry name" value="NICOTINATE-NUCLEOTIDE ADENYLYLTRANSFERASE-RELATED"/>
    <property type="match status" value="1"/>
</dbReference>
<dbReference type="Gene3D" id="3.40.50.620">
    <property type="entry name" value="HUPs"/>
    <property type="match status" value="1"/>
</dbReference>
<dbReference type="CDD" id="cd02165">
    <property type="entry name" value="NMNAT"/>
    <property type="match status" value="1"/>
</dbReference>
<evidence type="ECO:0000256" key="6">
    <source>
        <dbReference type="ARBA" id="ARBA00022840"/>
    </source>
</evidence>
<keyword evidence="3" id="KW-0808">Transferase</keyword>
<evidence type="ECO:0000256" key="2">
    <source>
        <dbReference type="ARBA" id="ARBA00022642"/>
    </source>
</evidence>
<sequence length="185" mass="21378">MGHLKTATTLKTELQLDHLFLLPCCEPVHKDGLKYPSNDRLKMLNLALEKFSTLEIDSREILRGGGSYMIDTLHELKQIYRDEPICLIIGMDSFLKIKTWKDWQEFSKLVHLVILERQGFNIIDSSLDSFHNTKDVNQLRLESNGLLYFSNCPKINISSSDIRDRIAANQNLDDLLPKSVINYLR</sequence>
<evidence type="ECO:0000256" key="4">
    <source>
        <dbReference type="ARBA" id="ARBA00022695"/>
    </source>
</evidence>
<dbReference type="EMBL" id="UINC01082568">
    <property type="protein sequence ID" value="SVC27458.1"/>
    <property type="molecule type" value="Genomic_DNA"/>
</dbReference>
<keyword evidence="4" id="KW-0548">Nucleotidyltransferase</keyword>
<dbReference type="InterPro" id="IPR004821">
    <property type="entry name" value="Cyt_trans-like"/>
</dbReference>
<dbReference type="PANTHER" id="PTHR39321:SF3">
    <property type="entry name" value="PHOSPHOPANTETHEINE ADENYLYLTRANSFERASE"/>
    <property type="match status" value="1"/>
</dbReference>
<dbReference type="InterPro" id="IPR005248">
    <property type="entry name" value="NadD/NMNAT"/>
</dbReference>
<evidence type="ECO:0000256" key="1">
    <source>
        <dbReference type="ARBA" id="ARBA00004790"/>
    </source>
</evidence>
<organism evidence="9">
    <name type="scientific">marine metagenome</name>
    <dbReference type="NCBI Taxonomy" id="408172"/>
    <lineage>
        <taxon>unclassified sequences</taxon>
        <taxon>metagenomes</taxon>
        <taxon>ecological metagenomes</taxon>
    </lineage>
</organism>
<proteinExistence type="predicted"/>
<gene>
    <name evidence="9" type="ORF">METZ01_LOCUS280312</name>
</gene>
<evidence type="ECO:0000256" key="3">
    <source>
        <dbReference type="ARBA" id="ARBA00022679"/>
    </source>
</evidence>
<dbReference type="GO" id="GO:0005524">
    <property type="term" value="F:ATP binding"/>
    <property type="evidence" value="ECO:0007669"/>
    <property type="project" value="UniProtKB-KW"/>
</dbReference>
<dbReference type="UniPathway" id="UPA00253"/>
<comment type="pathway">
    <text evidence="1">Cofactor biosynthesis; NAD(+) biosynthesis.</text>
</comment>
<keyword evidence="5" id="KW-0547">Nucleotide-binding</keyword>
<dbReference type="GO" id="GO:0070566">
    <property type="term" value="F:adenylyltransferase activity"/>
    <property type="evidence" value="ECO:0007669"/>
    <property type="project" value="UniProtKB-ARBA"/>
</dbReference>
<evidence type="ECO:0000313" key="9">
    <source>
        <dbReference type="EMBL" id="SVC27458.1"/>
    </source>
</evidence>
<keyword evidence="6" id="KW-0067">ATP-binding</keyword>
<feature type="non-terminal residue" evidence="9">
    <location>
        <position position="185"/>
    </location>
</feature>
<evidence type="ECO:0000256" key="5">
    <source>
        <dbReference type="ARBA" id="ARBA00022741"/>
    </source>
</evidence>
<name>A0A382KSD7_9ZZZZ</name>
<protein>
    <recommendedName>
        <fullName evidence="8">Cytidyltransferase-like domain-containing protein</fullName>
    </recommendedName>
</protein>
<reference evidence="9" key="1">
    <citation type="submission" date="2018-05" db="EMBL/GenBank/DDBJ databases">
        <authorList>
            <person name="Lanie J.A."/>
            <person name="Ng W.-L."/>
            <person name="Kazmierczak K.M."/>
            <person name="Andrzejewski T.M."/>
            <person name="Davidsen T.M."/>
            <person name="Wayne K.J."/>
            <person name="Tettelin H."/>
            <person name="Glass J.I."/>
            <person name="Rusch D."/>
            <person name="Podicherti R."/>
            <person name="Tsui H.-C.T."/>
            <person name="Winkler M.E."/>
        </authorList>
    </citation>
    <scope>NUCLEOTIDE SEQUENCE</scope>
</reference>